<proteinExistence type="inferred from homology"/>
<comment type="similarity">
    <text evidence="1">Belongs to the 4-hydroxybenzoyl-CoA thioesterase family.</text>
</comment>
<dbReference type="Proteomes" id="UP000070529">
    <property type="component" value="Unassembled WGS sequence"/>
</dbReference>
<dbReference type="InterPro" id="IPR006684">
    <property type="entry name" value="YbgC/YbaW"/>
</dbReference>
<keyword evidence="4" id="KW-1185">Reference proteome</keyword>
<dbReference type="GO" id="GO:0047617">
    <property type="term" value="F:fatty acyl-CoA hydrolase activity"/>
    <property type="evidence" value="ECO:0007669"/>
    <property type="project" value="TreeGrafter"/>
</dbReference>
<reference evidence="3 4" key="1">
    <citation type="submission" date="2015-11" db="EMBL/GenBank/DDBJ databases">
        <title>Genomic Taxonomy of the Vibrionaceae.</title>
        <authorList>
            <person name="Gomez-Gil B."/>
            <person name="Enciso-Ibarra J."/>
        </authorList>
    </citation>
    <scope>NUCLEOTIDE SEQUENCE [LARGE SCALE GENOMIC DNA]</scope>
    <source>
        <strain evidence="3 4">CAIM 912</strain>
    </source>
</reference>
<dbReference type="AlphaFoldDB" id="A0A135I844"/>
<dbReference type="Gene3D" id="3.10.129.10">
    <property type="entry name" value="Hotdog Thioesterase"/>
    <property type="match status" value="1"/>
</dbReference>
<dbReference type="Pfam" id="PF13279">
    <property type="entry name" value="4HBT_2"/>
    <property type="match status" value="1"/>
</dbReference>
<dbReference type="NCBIfam" id="TIGR00051">
    <property type="entry name" value="YbgC/FadM family acyl-CoA thioesterase"/>
    <property type="match status" value="1"/>
</dbReference>
<dbReference type="PIRSF" id="PIRSF003230">
    <property type="entry name" value="YbgC"/>
    <property type="match status" value="1"/>
</dbReference>
<dbReference type="EMBL" id="LNTY01000034">
    <property type="protein sequence ID" value="KXF81629.1"/>
    <property type="molecule type" value="Genomic_DNA"/>
</dbReference>
<dbReference type="CDD" id="cd00586">
    <property type="entry name" value="4HBT"/>
    <property type="match status" value="1"/>
</dbReference>
<sequence>MSHLHPFCWPIRVYYEDTDAGGIVYHANYLKYFERARTELLRSIGVNQLELFEEHTAFVVRHMDIDFIKGATLDESLTVQTTVSEIRRATLTFCQDLVNSQGDVLCRAVVKVACVDPTKMKPKSIPKSIQSEILSER</sequence>
<dbReference type="InterPro" id="IPR029069">
    <property type="entry name" value="HotDog_dom_sf"/>
</dbReference>
<evidence type="ECO:0000313" key="3">
    <source>
        <dbReference type="EMBL" id="KXF81629.1"/>
    </source>
</evidence>
<dbReference type="SUPFAM" id="SSF54637">
    <property type="entry name" value="Thioesterase/thiol ester dehydrase-isomerase"/>
    <property type="match status" value="1"/>
</dbReference>
<dbReference type="PROSITE" id="PS01328">
    <property type="entry name" value="4HBCOA_THIOESTERASE"/>
    <property type="match status" value="1"/>
</dbReference>
<dbReference type="NCBIfam" id="TIGR02799">
    <property type="entry name" value="thio_ybgC"/>
    <property type="match status" value="1"/>
</dbReference>
<keyword evidence="2" id="KW-0378">Hydrolase</keyword>
<name>A0A135I844_9GAMM</name>
<dbReference type="InterPro" id="IPR050563">
    <property type="entry name" value="4-hydroxybenzoyl-CoA_TE"/>
</dbReference>
<dbReference type="PANTHER" id="PTHR31793">
    <property type="entry name" value="4-HYDROXYBENZOYL-COA THIOESTERASE FAMILY MEMBER"/>
    <property type="match status" value="1"/>
</dbReference>
<evidence type="ECO:0000256" key="2">
    <source>
        <dbReference type="ARBA" id="ARBA00022801"/>
    </source>
</evidence>
<organism evidence="3 4">
    <name type="scientific">Enterovibrio coralii</name>
    <dbReference type="NCBI Taxonomy" id="294935"/>
    <lineage>
        <taxon>Bacteria</taxon>
        <taxon>Pseudomonadati</taxon>
        <taxon>Pseudomonadota</taxon>
        <taxon>Gammaproteobacteria</taxon>
        <taxon>Vibrionales</taxon>
        <taxon>Vibrionaceae</taxon>
        <taxon>Enterovibrio</taxon>
    </lineage>
</organism>
<evidence type="ECO:0000313" key="4">
    <source>
        <dbReference type="Proteomes" id="UP000070529"/>
    </source>
</evidence>
<gene>
    <name evidence="3" type="ORF">ATN88_02860</name>
</gene>
<dbReference type="PANTHER" id="PTHR31793:SF37">
    <property type="entry name" value="ACYL-COA THIOESTER HYDROLASE YBGC"/>
    <property type="match status" value="1"/>
</dbReference>
<dbReference type="FunFam" id="3.10.129.10:FF:000004">
    <property type="entry name" value="Tol-pal system-associated acyl-CoA thioesterase"/>
    <property type="match status" value="1"/>
</dbReference>
<evidence type="ECO:0000256" key="1">
    <source>
        <dbReference type="ARBA" id="ARBA00005953"/>
    </source>
</evidence>
<dbReference type="InterPro" id="IPR014166">
    <property type="entry name" value="Tol-Pal_acyl-CoA_thioesterase"/>
</dbReference>
<dbReference type="InterPro" id="IPR008272">
    <property type="entry name" value="HB-CoA_thioesterase_AS"/>
</dbReference>
<accession>A0A135I844</accession>
<dbReference type="STRING" id="294935.ATN88_02860"/>
<protein>
    <submittedName>
        <fullName evidence="3">Acyl-CoA thioesterase</fullName>
    </submittedName>
</protein>
<dbReference type="OrthoDB" id="9808429at2"/>
<comment type="caution">
    <text evidence="3">The sequence shown here is derived from an EMBL/GenBank/DDBJ whole genome shotgun (WGS) entry which is preliminary data.</text>
</comment>
<dbReference type="RefSeq" id="WP_067417021.1">
    <property type="nucleotide sequence ID" value="NZ_LNTY01000034.1"/>
</dbReference>